<comment type="caution">
    <text evidence="8">The sequence shown here is derived from an EMBL/GenBank/DDBJ whole genome shotgun (WGS) entry which is preliminary data.</text>
</comment>
<comment type="catalytic activity">
    <reaction evidence="1">
        <text>ATP + protein L-histidine = ADP + protein N-phospho-L-histidine.</text>
        <dbReference type="EC" id="2.7.13.3"/>
    </reaction>
</comment>
<dbReference type="PANTHER" id="PTHR43047:SF72">
    <property type="entry name" value="OSMOSENSING HISTIDINE PROTEIN KINASE SLN1"/>
    <property type="match status" value="1"/>
</dbReference>
<dbReference type="Gene3D" id="3.30.565.10">
    <property type="entry name" value="Histidine kinase-like ATPase, C-terminal domain"/>
    <property type="match status" value="1"/>
</dbReference>
<evidence type="ECO:0000256" key="2">
    <source>
        <dbReference type="ARBA" id="ARBA00012438"/>
    </source>
</evidence>
<dbReference type="AlphaFoldDB" id="A0A369T659"/>
<feature type="domain" description="Histidine kinase" evidence="7">
    <location>
        <begin position="239"/>
        <end position="459"/>
    </location>
</feature>
<name>A0A369T659_9PROT</name>
<dbReference type="InterPro" id="IPR036097">
    <property type="entry name" value="HisK_dim/P_sf"/>
</dbReference>
<evidence type="ECO:0000259" key="7">
    <source>
        <dbReference type="PROSITE" id="PS50109"/>
    </source>
</evidence>
<dbReference type="EMBL" id="QPMH01000019">
    <property type="protein sequence ID" value="RDD60813.1"/>
    <property type="molecule type" value="Genomic_DNA"/>
</dbReference>
<evidence type="ECO:0000256" key="1">
    <source>
        <dbReference type="ARBA" id="ARBA00000085"/>
    </source>
</evidence>
<dbReference type="Gene3D" id="1.10.287.130">
    <property type="match status" value="1"/>
</dbReference>
<gene>
    <name evidence="8" type="ORF">DRB17_15890</name>
</gene>
<dbReference type="EC" id="2.7.13.3" evidence="2"/>
<dbReference type="GO" id="GO:0009927">
    <property type="term" value="F:histidine phosphotransfer kinase activity"/>
    <property type="evidence" value="ECO:0007669"/>
    <property type="project" value="TreeGrafter"/>
</dbReference>
<dbReference type="CDD" id="cd00082">
    <property type="entry name" value="HisKA"/>
    <property type="match status" value="1"/>
</dbReference>
<dbReference type="Pfam" id="PF00512">
    <property type="entry name" value="HisKA"/>
    <property type="match status" value="1"/>
</dbReference>
<dbReference type="SMART" id="SM00388">
    <property type="entry name" value="HisKA"/>
    <property type="match status" value="1"/>
</dbReference>
<dbReference type="RefSeq" id="WP_114583209.1">
    <property type="nucleotide sequence ID" value="NZ_QPMH01000019.1"/>
</dbReference>
<evidence type="ECO:0000256" key="4">
    <source>
        <dbReference type="ARBA" id="ARBA00022679"/>
    </source>
</evidence>
<keyword evidence="6" id="KW-0812">Transmembrane</keyword>
<sequence length="468" mass="52081">MFNSLGFTWRRVYGSWRFRVAATLIFGLTLIALVLLQHERTSRERETFSHLSRTNHWIASQLELELSKFLSTVDRFVFEAPGTDHDEVMLRFDLLWSRAPVFLNGRESAAAPEIDDAIETVRRFQEDLRAVEPVVRGLSPGDTRARELIAERLGAYQGPLHDITLGVVAGEQRAALMDRLHALEQRDLLHEAGLLGAALLLIAFSLLEIRRSQRKAESEQEAREAAMAANSAKSRFLANMSHELRTPLNAIIGFSELMRDESLGPLGNKVYRNYADNILTSGQHLLTIIHDVLDVARIEAGRYELCEERFDPCDAARTCVTMLEGSAGPKGVELTLSEPESRPLLYGDLRLFRQICLNLIGNAVKFTPSGGHVDVRCQVENGELVLTVTDDGPGIPAEEIERVIEPFHQSDDDFGRRHEGSGLGLALVRGFVELHGGAFKIESEPGNGTRVIARFPRARVLDAEASEA</sequence>
<keyword evidence="6" id="KW-1133">Transmembrane helix</keyword>
<dbReference type="InterPro" id="IPR036890">
    <property type="entry name" value="HATPase_C_sf"/>
</dbReference>
<keyword evidence="6" id="KW-0472">Membrane</keyword>
<dbReference type="PANTHER" id="PTHR43047">
    <property type="entry name" value="TWO-COMPONENT HISTIDINE PROTEIN KINASE"/>
    <property type="match status" value="1"/>
</dbReference>
<dbReference type="SMART" id="SM00387">
    <property type="entry name" value="HATPase_c"/>
    <property type="match status" value="1"/>
</dbReference>
<dbReference type="Proteomes" id="UP000253941">
    <property type="component" value="Unassembled WGS sequence"/>
</dbReference>
<evidence type="ECO:0000256" key="5">
    <source>
        <dbReference type="ARBA" id="ARBA00022777"/>
    </source>
</evidence>
<evidence type="ECO:0000313" key="8">
    <source>
        <dbReference type="EMBL" id="RDD60813.1"/>
    </source>
</evidence>
<accession>A0A369T659</accession>
<evidence type="ECO:0000256" key="6">
    <source>
        <dbReference type="SAM" id="Phobius"/>
    </source>
</evidence>
<evidence type="ECO:0000256" key="3">
    <source>
        <dbReference type="ARBA" id="ARBA00022553"/>
    </source>
</evidence>
<dbReference type="SUPFAM" id="SSF47384">
    <property type="entry name" value="Homodimeric domain of signal transducing histidine kinase"/>
    <property type="match status" value="1"/>
</dbReference>
<keyword evidence="3" id="KW-0597">Phosphoprotein</keyword>
<dbReference type="GO" id="GO:0005886">
    <property type="term" value="C:plasma membrane"/>
    <property type="evidence" value="ECO:0007669"/>
    <property type="project" value="TreeGrafter"/>
</dbReference>
<dbReference type="GO" id="GO:0000155">
    <property type="term" value="F:phosphorelay sensor kinase activity"/>
    <property type="evidence" value="ECO:0007669"/>
    <property type="project" value="InterPro"/>
</dbReference>
<dbReference type="Pfam" id="PF02518">
    <property type="entry name" value="HATPase_c"/>
    <property type="match status" value="1"/>
</dbReference>
<dbReference type="InterPro" id="IPR005467">
    <property type="entry name" value="His_kinase_dom"/>
</dbReference>
<dbReference type="InterPro" id="IPR003594">
    <property type="entry name" value="HATPase_dom"/>
</dbReference>
<dbReference type="InterPro" id="IPR003661">
    <property type="entry name" value="HisK_dim/P_dom"/>
</dbReference>
<organism evidence="8 9">
    <name type="scientific">Ferruginivarius sediminum</name>
    <dbReference type="NCBI Taxonomy" id="2661937"/>
    <lineage>
        <taxon>Bacteria</taxon>
        <taxon>Pseudomonadati</taxon>
        <taxon>Pseudomonadota</taxon>
        <taxon>Alphaproteobacteria</taxon>
        <taxon>Rhodospirillales</taxon>
        <taxon>Rhodospirillaceae</taxon>
        <taxon>Ferruginivarius</taxon>
    </lineage>
</organism>
<dbReference type="CDD" id="cd16922">
    <property type="entry name" value="HATPase_EvgS-ArcB-TorS-like"/>
    <property type="match status" value="1"/>
</dbReference>
<keyword evidence="9" id="KW-1185">Reference proteome</keyword>
<dbReference type="PROSITE" id="PS50109">
    <property type="entry name" value="HIS_KIN"/>
    <property type="match status" value="1"/>
</dbReference>
<reference evidence="8 9" key="1">
    <citation type="submission" date="2018-07" db="EMBL/GenBank/DDBJ databases">
        <title>Venubactetium sediminum gen. nov., sp. nov., isolated from a marine solar saltern.</title>
        <authorList>
            <person name="Wang S."/>
        </authorList>
    </citation>
    <scope>NUCLEOTIDE SEQUENCE [LARGE SCALE GENOMIC DNA]</scope>
    <source>
        <strain evidence="8 9">WD2A32</strain>
    </source>
</reference>
<evidence type="ECO:0000313" key="9">
    <source>
        <dbReference type="Proteomes" id="UP000253941"/>
    </source>
</evidence>
<dbReference type="InterPro" id="IPR004358">
    <property type="entry name" value="Sig_transdc_His_kin-like_C"/>
</dbReference>
<protein>
    <recommendedName>
        <fullName evidence="2">histidine kinase</fullName>
        <ecNumber evidence="2">2.7.13.3</ecNumber>
    </recommendedName>
</protein>
<proteinExistence type="predicted"/>
<keyword evidence="5 8" id="KW-0418">Kinase</keyword>
<dbReference type="PRINTS" id="PR00344">
    <property type="entry name" value="BCTRLSENSOR"/>
</dbReference>
<dbReference type="SUPFAM" id="SSF55874">
    <property type="entry name" value="ATPase domain of HSP90 chaperone/DNA topoisomerase II/histidine kinase"/>
    <property type="match status" value="1"/>
</dbReference>
<feature type="transmembrane region" description="Helical" evidence="6">
    <location>
        <begin position="16"/>
        <end position="36"/>
    </location>
</feature>
<keyword evidence="4" id="KW-0808">Transferase</keyword>